<feature type="domain" description="Putative auto-transporter adhesin head GIN" evidence="2">
    <location>
        <begin position="38"/>
        <end position="123"/>
    </location>
</feature>
<comment type="caution">
    <text evidence="3">The sequence shown here is derived from an EMBL/GenBank/DDBJ whole genome shotgun (WGS) entry which is preliminary data.</text>
</comment>
<reference evidence="3 4" key="1">
    <citation type="submission" date="2020-01" db="EMBL/GenBank/DDBJ databases">
        <title>Spongiivirga citrea KCTC 32990T.</title>
        <authorList>
            <person name="Wang G."/>
        </authorList>
    </citation>
    <scope>NUCLEOTIDE SEQUENCE [LARGE SCALE GENOMIC DNA]</scope>
    <source>
        <strain evidence="3 4">KCTC 32990</strain>
    </source>
</reference>
<proteinExistence type="predicted"/>
<feature type="chain" id="PRO_5026744993" description="Putative auto-transporter adhesin head GIN domain-containing protein" evidence="1">
    <location>
        <begin position="20"/>
        <end position="295"/>
    </location>
</feature>
<name>A0A6M0CSS4_9FLAO</name>
<feature type="domain" description="Putative auto-transporter adhesin head GIN" evidence="2">
    <location>
        <begin position="129"/>
        <end position="194"/>
    </location>
</feature>
<protein>
    <recommendedName>
        <fullName evidence="2">Putative auto-transporter adhesin head GIN domain-containing protein</fullName>
    </recommendedName>
</protein>
<keyword evidence="1" id="KW-0732">Signal</keyword>
<evidence type="ECO:0000259" key="2">
    <source>
        <dbReference type="Pfam" id="PF10988"/>
    </source>
</evidence>
<keyword evidence="4" id="KW-1185">Reference proteome</keyword>
<feature type="signal peptide" evidence="1">
    <location>
        <begin position="1"/>
        <end position="19"/>
    </location>
</feature>
<dbReference type="Proteomes" id="UP000474296">
    <property type="component" value="Unassembled WGS sequence"/>
</dbReference>
<dbReference type="EMBL" id="JAABOQ010000008">
    <property type="protein sequence ID" value="NER18969.1"/>
    <property type="molecule type" value="Genomic_DNA"/>
</dbReference>
<evidence type="ECO:0000313" key="4">
    <source>
        <dbReference type="Proteomes" id="UP000474296"/>
    </source>
</evidence>
<accession>A0A6M0CSS4</accession>
<sequence length="295" mass="32136">MRKQLIVIACMLIGVITNAQIKGNKTIETRTIDIAGLTNLEMELYAKVEIDQNGKEEMTITADSNLLDLIDTEIVDGKMILAQTEWIQPSADVIVKIGMPNLKRVQVGVHETVIINNLTNNGASLTALIGGITVNGIVNSVGIGAENGIIDASRLEAKEVFLNIWGRGKATVNVTEVLDNTLSADARLVLVNQPKKIKGNSAKKAISNADPKKNAAIKYISVKIKNNSLRRNHFVVVGPKPDGNTFSYGFPMMPGATKKERWTTGTKVYKKNKIGRKLLVTLAATDEDMVVKLFE</sequence>
<dbReference type="RefSeq" id="WP_164033652.1">
    <property type="nucleotide sequence ID" value="NZ_JAABOQ010000008.1"/>
</dbReference>
<dbReference type="AlphaFoldDB" id="A0A6M0CSS4"/>
<gene>
    <name evidence="3" type="ORF">GWK10_17270</name>
</gene>
<dbReference type="Gene3D" id="2.160.20.120">
    <property type="match status" value="1"/>
</dbReference>
<evidence type="ECO:0000313" key="3">
    <source>
        <dbReference type="EMBL" id="NER18969.1"/>
    </source>
</evidence>
<dbReference type="Pfam" id="PF10988">
    <property type="entry name" value="DUF2807"/>
    <property type="match status" value="2"/>
</dbReference>
<organism evidence="3 4">
    <name type="scientific">Spongiivirga citrea</name>
    <dbReference type="NCBI Taxonomy" id="1481457"/>
    <lineage>
        <taxon>Bacteria</taxon>
        <taxon>Pseudomonadati</taxon>
        <taxon>Bacteroidota</taxon>
        <taxon>Flavobacteriia</taxon>
        <taxon>Flavobacteriales</taxon>
        <taxon>Flavobacteriaceae</taxon>
        <taxon>Spongiivirga</taxon>
    </lineage>
</organism>
<evidence type="ECO:0000256" key="1">
    <source>
        <dbReference type="SAM" id="SignalP"/>
    </source>
</evidence>
<dbReference type="InterPro" id="IPR021255">
    <property type="entry name" value="DUF2807"/>
</dbReference>